<dbReference type="AlphaFoldDB" id="A0A0T5NQZ7"/>
<comment type="caution">
    <text evidence="2">The sequence shown here is derived from an EMBL/GenBank/DDBJ whole genome shotgun (WGS) entry which is preliminary data.</text>
</comment>
<evidence type="ECO:0000313" key="2">
    <source>
        <dbReference type="EMBL" id="KRS11200.1"/>
    </source>
</evidence>
<dbReference type="RefSeq" id="WP_057795316.1">
    <property type="nucleotide sequence ID" value="NZ_LAXJ01000020.1"/>
</dbReference>
<dbReference type="InterPro" id="IPR016181">
    <property type="entry name" value="Acyl_CoA_acyltransferase"/>
</dbReference>
<feature type="domain" description="N-acetyltransferase" evidence="1">
    <location>
        <begin position="2"/>
        <end position="159"/>
    </location>
</feature>
<gene>
    <name evidence="2" type="ORF">XM53_16535</name>
</gene>
<keyword evidence="2" id="KW-0808">Transferase</keyword>
<dbReference type="PATRIC" id="fig|1641875.4.peg.1806"/>
<dbReference type="OrthoDB" id="5997585at2"/>
<dbReference type="InterPro" id="IPR000182">
    <property type="entry name" value="GNAT_dom"/>
</dbReference>
<name>A0A0T5NQZ7_9RHOB</name>
<evidence type="ECO:0000313" key="3">
    <source>
        <dbReference type="Proteomes" id="UP000051295"/>
    </source>
</evidence>
<dbReference type="Proteomes" id="UP000051295">
    <property type="component" value="Unassembled WGS sequence"/>
</dbReference>
<keyword evidence="3" id="KW-1185">Reference proteome</keyword>
<evidence type="ECO:0000259" key="1">
    <source>
        <dbReference type="PROSITE" id="PS51186"/>
    </source>
</evidence>
<sequence length="163" mass="18170">MIHVRQANPLDARQMAELLNEIIAKGGTTARTAPITPEEMQVEMRLYPGQNTWILAENDAAQVLGFQHIGPHPDLPPEAADIATFVRLGQTGLGIGSKLFEATKARAKRIGYKWINATIRADNDSGLIYYQSKGFEDYRRIPDTVLADGTTVDRICKRYDLSR</sequence>
<dbReference type="Pfam" id="PF00583">
    <property type="entry name" value="Acetyltransf_1"/>
    <property type="match status" value="1"/>
</dbReference>
<dbReference type="Gene3D" id="3.40.630.30">
    <property type="match status" value="1"/>
</dbReference>
<dbReference type="SUPFAM" id="SSF55729">
    <property type="entry name" value="Acyl-CoA N-acyltransferases (Nat)"/>
    <property type="match status" value="1"/>
</dbReference>
<accession>A0A0T5NQZ7</accession>
<proteinExistence type="predicted"/>
<dbReference type="STRING" id="1641875.XM53_16535"/>
<dbReference type="GO" id="GO:0016747">
    <property type="term" value="F:acyltransferase activity, transferring groups other than amino-acyl groups"/>
    <property type="evidence" value="ECO:0007669"/>
    <property type="project" value="InterPro"/>
</dbReference>
<reference evidence="2 3" key="1">
    <citation type="submission" date="2015-04" db="EMBL/GenBank/DDBJ databases">
        <title>The draft genome sequence of Roseovarius sp.R12b.</title>
        <authorList>
            <person name="Li G."/>
            <person name="Lai Q."/>
            <person name="Shao Z."/>
            <person name="Yan P."/>
        </authorList>
    </citation>
    <scope>NUCLEOTIDE SEQUENCE [LARGE SCALE GENOMIC DNA]</scope>
    <source>
        <strain evidence="2 3">R12B</strain>
    </source>
</reference>
<dbReference type="CDD" id="cd04301">
    <property type="entry name" value="NAT_SF"/>
    <property type="match status" value="1"/>
</dbReference>
<organism evidence="2 3">
    <name type="scientific">Roseovarius atlanticus</name>
    <dbReference type="NCBI Taxonomy" id="1641875"/>
    <lineage>
        <taxon>Bacteria</taxon>
        <taxon>Pseudomonadati</taxon>
        <taxon>Pseudomonadota</taxon>
        <taxon>Alphaproteobacteria</taxon>
        <taxon>Rhodobacterales</taxon>
        <taxon>Roseobacteraceae</taxon>
        <taxon>Roseovarius</taxon>
    </lineage>
</organism>
<dbReference type="PROSITE" id="PS51186">
    <property type="entry name" value="GNAT"/>
    <property type="match status" value="1"/>
</dbReference>
<dbReference type="EMBL" id="LAXJ01000020">
    <property type="protein sequence ID" value="KRS11200.1"/>
    <property type="molecule type" value="Genomic_DNA"/>
</dbReference>
<protein>
    <submittedName>
        <fullName evidence="2">Acetyltransferase</fullName>
    </submittedName>
</protein>